<dbReference type="RefSeq" id="WP_187411754.1">
    <property type="nucleotide sequence ID" value="NZ_CP060587.1"/>
</dbReference>
<dbReference type="Pfam" id="PF00534">
    <property type="entry name" value="Glycos_transf_1"/>
    <property type="match status" value="1"/>
</dbReference>
<protein>
    <submittedName>
        <fullName evidence="3">Glycosyltransferase family 4 protein</fullName>
    </submittedName>
</protein>
<proteinExistence type="predicted"/>
<evidence type="ECO:0000256" key="1">
    <source>
        <dbReference type="ARBA" id="ARBA00022679"/>
    </source>
</evidence>
<dbReference type="PANTHER" id="PTHR46401">
    <property type="entry name" value="GLYCOSYLTRANSFERASE WBBK-RELATED"/>
    <property type="match status" value="1"/>
</dbReference>
<dbReference type="CDD" id="cd03801">
    <property type="entry name" value="GT4_PimA-like"/>
    <property type="match status" value="1"/>
</dbReference>
<keyword evidence="1" id="KW-0808">Transferase</keyword>
<gene>
    <name evidence="3" type="ORF">H9L21_03285</name>
</gene>
<reference evidence="3 4" key="1">
    <citation type="submission" date="2020-08" db="EMBL/GenBank/DDBJ databases">
        <title>Novel species in genus Aeromicrobium.</title>
        <authorList>
            <person name="Zhang G."/>
        </authorList>
    </citation>
    <scope>NUCLEOTIDE SEQUENCE [LARGE SCALE GENOMIC DNA]</scope>
    <source>
        <strain evidence="4">zg-629</strain>
    </source>
</reference>
<sequence>MAETEFVFPVASSTWSERHARGEVPGLWPYGLERIDRPGRPVAMRHVSAPSRGARLAWRLRPRAARNERLGLAWDEGTAHAMAASRRYGRMHCGVIWATDRLDQADGRATAGVRRTLSAMQSVWVLSRGQLDAVDRLVGSSTPSEFVKFGVDDAFFSPAPYPEQPLLFSAGGDRDRDHETILAAFAQVVRARPHVKAVVQTRARASAPGVTVVPHLSHLELREFYRRSSVVAIATRPNLHVSGMTVSLEAQATGRPVILTHTPGAEDYVDDGVTGFLMSSQATDRWVERLIDLVDDPARAASMGHEARRHVEDEFTCQHLANRLATAVGLA</sequence>
<dbReference type="EMBL" id="CP060587">
    <property type="protein sequence ID" value="QNL94987.1"/>
    <property type="molecule type" value="Genomic_DNA"/>
</dbReference>
<dbReference type="InterPro" id="IPR001296">
    <property type="entry name" value="Glyco_trans_1"/>
</dbReference>
<name>A0ABX6SUP3_9ACTN</name>
<organism evidence="3 4">
    <name type="scientific">Aeromicrobium senzhongii</name>
    <dbReference type="NCBI Taxonomy" id="2663859"/>
    <lineage>
        <taxon>Bacteria</taxon>
        <taxon>Bacillati</taxon>
        <taxon>Actinomycetota</taxon>
        <taxon>Actinomycetes</taxon>
        <taxon>Propionibacteriales</taxon>
        <taxon>Nocardioidaceae</taxon>
        <taxon>Aeromicrobium</taxon>
    </lineage>
</organism>
<keyword evidence="4" id="KW-1185">Reference proteome</keyword>
<dbReference type="Proteomes" id="UP000515871">
    <property type="component" value="Chromosome"/>
</dbReference>
<dbReference type="PANTHER" id="PTHR46401:SF2">
    <property type="entry name" value="GLYCOSYLTRANSFERASE WBBK-RELATED"/>
    <property type="match status" value="1"/>
</dbReference>
<evidence type="ECO:0000313" key="4">
    <source>
        <dbReference type="Proteomes" id="UP000515871"/>
    </source>
</evidence>
<accession>A0ABX6SUP3</accession>
<feature type="domain" description="Glycosyl transferase family 1" evidence="2">
    <location>
        <begin position="208"/>
        <end position="309"/>
    </location>
</feature>
<dbReference type="Gene3D" id="3.40.50.2000">
    <property type="entry name" value="Glycogen Phosphorylase B"/>
    <property type="match status" value="2"/>
</dbReference>
<dbReference type="SUPFAM" id="SSF53756">
    <property type="entry name" value="UDP-Glycosyltransferase/glycogen phosphorylase"/>
    <property type="match status" value="1"/>
</dbReference>
<evidence type="ECO:0000259" key="2">
    <source>
        <dbReference type="Pfam" id="PF00534"/>
    </source>
</evidence>
<evidence type="ECO:0000313" key="3">
    <source>
        <dbReference type="EMBL" id="QNL94987.1"/>
    </source>
</evidence>